<dbReference type="SMART" id="SM00184">
    <property type="entry name" value="RING"/>
    <property type="match status" value="1"/>
</dbReference>
<protein>
    <submittedName>
        <fullName evidence="7">Ring finger protein 222</fullName>
    </submittedName>
</protein>
<dbReference type="InterPro" id="IPR013083">
    <property type="entry name" value="Znf_RING/FYVE/PHD"/>
</dbReference>
<feature type="transmembrane region" description="Helical" evidence="5">
    <location>
        <begin position="181"/>
        <end position="205"/>
    </location>
</feature>
<dbReference type="GO" id="GO:0008270">
    <property type="term" value="F:zinc ion binding"/>
    <property type="evidence" value="ECO:0007669"/>
    <property type="project" value="UniProtKB-KW"/>
</dbReference>
<dbReference type="InterPro" id="IPR001841">
    <property type="entry name" value="Znf_RING"/>
</dbReference>
<evidence type="ECO:0000256" key="1">
    <source>
        <dbReference type="ARBA" id="ARBA00022723"/>
    </source>
</evidence>
<dbReference type="PANTHER" id="PTHR47095:SF1">
    <property type="entry name" value="RING FINGER PROTEIN 222"/>
    <property type="match status" value="1"/>
</dbReference>
<evidence type="ECO:0000313" key="7">
    <source>
        <dbReference type="Ensembl" id="ENSPNYP00000012574.1"/>
    </source>
</evidence>
<sequence length="212" mass="23782">MALYKDESQDDGPECPVCYEYLSGTERTLSCGHVFCHDCLVKTLVTINSDGNIRNTIVCSICRHLTFIEKQNEALNSLEADNDPKERQTLKVPLPLPVGQQQSARRASGDSLRSEVYCITRCFRGFSQRARRQKRISPCQKGSQIFIISAQGRPMTEGDAPGVVIHAARPQRRRRICTTTGWLFCLLSLFVLLAVTASVFPWIVLIKQSLCC</sequence>
<dbReference type="InterPro" id="IPR027370">
    <property type="entry name" value="Znf-RING_euk"/>
</dbReference>
<dbReference type="Ensembl" id="ENSPNYT00000012880.1">
    <property type="protein sequence ID" value="ENSPNYP00000012574.1"/>
    <property type="gene ID" value="ENSPNYG00000009549.1"/>
</dbReference>
<accession>A0A3B4FRZ3</accession>
<dbReference type="PROSITE" id="PS00518">
    <property type="entry name" value="ZF_RING_1"/>
    <property type="match status" value="1"/>
</dbReference>
<dbReference type="AlphaFoldDB" id="A0A3B4FRZ3"/>
<reference evidence="7" key="1">
    <citation type="submission" date="2023-09" db="UniProtKB">
        <authorList>
            <consortium name="Ensembl"/>
        </authorList>
    </citation>
    <scope>IDENTIFICATION</scope>
</reference>
<dbReference type="CDD" id="cd16564">
    <property type="entry name" value="RING-HC_RNF222"/>
    <property type="match status" value="1"/>
</dbReference>
<proteinExistence type="predicted"/>
<keyword evidence="5" id="KW-0472">Membrane</keyword>
<dbReference type="PANTHER" id="PTHR47095">
    <property type="entry name" value="RING FINGER PROTEIN 222"/>
    <property type="match status" value="1"/>
</dbReference>
<evidence type="ECO:0000259" key="6">
    <source>
        <dbReference type="PROSITE" id="PS50089"/>
    </source>
</evidence>
<evidence type="ECO:0000256" key="2">
    <source>
        <dbReference type="ARBA" id="ARBA00022771"/>
    </source>
</evidence>
<dbReference type="Gene3D" id="3.30.40.10">
    <property type="entry name" value="Zinc/RING finger domain, C3HC4 (zinc finger)"/>
    <property type="match status" value="1"/>
</dbReference>
<keyword evidence="3" id="KW-0862">Zinc</keyword>
<dbReference type="SUPFAM" id="SSF57850">
    <property type="entry name" value="RING/U-box"/>
    <property type="match status" value="1"/>
</dbReference>
<name>A0A3B4FRZ3_9CICH</name>
<keyword evidence="5" id="KW-0812">Transmembrane</keyword>
<keyword evidence="5" id="KW-1133">Transmembrane helix</keyword>
<evidence type="ECO:0000256" key="3">
    <source>
        <dbReference type="ARBA" id="ARBA00022833"/>
    </source>
</evidence>
<dbReference type="PROSITE" id="PS50089">
    <property type="entry name" value="ZF_RING_2"/>
    <property type="match status" value="1"/>
</dbReference>
<evidence type="ECO:0000256" key="4">
    <source>
        <dbReference type="PROSITE-ProRule" id="PRU00175"/>
    </source>
</evidence>
<dbReference type="InterPro" id="IPR017907">
    <property type="entry name" value="Znf_RING_CS"/>
</dbReference>
<organism evidence="7">
    <name type="scientific">Pundamilia nyererei</name>
    <dbReference type="NCBI Taxonomy" id="303518"/>
    <lineage>
        <taxon>Eukaryota</taxon>
        <taxon>Metazoa</taxon>
        <taxon>Chordata</taxon>
        <taxon>Craniata</taxon>
        <taxon>Vertebrata</taxon>
        <taxon>Euteleostomi</taxon>
        <taxon>Actinopterygii</taxon>
        <taxon>Neopterygii</taxon>
        <taxon>Teleostei</taxon>
        <taxon>Neoteleostei</taxon>
        <taxon>Acanthomorphata</taxon>
        <taxon>Ovalentaria</taxon>
        <taxon>Cichlomorphae</taxon>
        <taxon>Cichliformes</taxon>
        <taxon>Cichlidae</taxon>
        <taxon>African cichlids</taxon>
        <taxon>Pseudocrenilabrinae</taxon>
        <taxon>Haplochromini</taxon>
        <taxon>Pundamilia</taxon>
    </lineage>
</organism>
<dbReference type="InterPro" id="IPR042973">
    <property type="entry name" value="RNF222"/>
</dbReference>
<keyword evidence="2 4" id="KW-0863">Zinc-finger</keyword>
<feature type="domain" description="RING-type" evidence="6">
    <location>
        <begin position="15"/>
        <end position="63"/>
    </location>
</feature>
<dbReference type="Pfam" id="PF13445">
    <property type="entry name" value="zf-RING_UBOX"/>
    <property type="match status" value="1"/>
</dbReference>
<dbReference type="GeneTree" id="ENSGT00390000002856"/>
<evidence type="ECO:0000256" key="5">
    <source>
        <dbReference type="SAM" id="Phobius"/>
    </source>
</evidence>
<keyword evidence="1" id="KW-0479">Metal-binding</keyword>